<name>A0A6M3KQA8_9ZZZZ</name>
<sequence>MPYSTPGIPGSSYIYLGAPGHYIQHWCCHRLPSVRSIQLNEGGGLVEILNEDTVVFEDLIEEWQQLANAGPGGLALVYAFSYDSAAHTVTLAANGVFAYTLDDDVAALLGMDSAGAAAASYTSTQTPLGFCYPWAVELSQGRELCDEDVRRYRHGRATAYVTHRGRVRDLRVRLNRGHLEDLQAGPLFQGALRAYDGDETVDLYPLEHREVMALGDVDYFAELVITCLAAESEPFQASGVGREDHHTANPEWRWGQLASGFPFGFSVMYCAKIDGLDTLFVEKGFSGTYGIYTADESLIIDDSAAVGSIVERQGDSGGIGRGFDLLLRLQDTAAVRELFQAPSVRTKVTADYDYAAGWPTTLTVGDTSGLDASGVVHSGTTAIEYTAKPSGTTLTISAGPPHGATKWNTFRGNISASDHMCDVTDRPQFWRGRRVFLYAIGVTGFGRIEWNGSTFADSSALVWSGFVAEEPLHDSDNTWALQCRSFDRRLDSSIVPVASGTVLFSFGSDARLVVDDPNMAIRCMVIGNAPGASGGEGDEVVIPVWPSGSAIGDEVYASTVRTNLSAGWAAAWAAITGLDASFPTIGSLAWRPQQVPDGAGAKGIQWDAYFNLVAVSDATYVSAVTVPQPWGAHPAFQSTGEISPSWAGVSAGPVDTGQAVEVGPMIRMTTGIEVGVLRCVLDSGDPAEIPASGWVILEAEGITETRQYDLVEDDTDHGAGGEVHLRLKNATASRLESYTAGQVLEVSCKFAFGAVGSVPDLMRTLLESSGRGNNGTYDDWDVGYDLNELEVDEDSFDSVLGPSYKGMYSDLLLDTDHSFTRLWSGLLTLSGHAVVPRRYYTLGHVALTAANVGPPDAGYAAWSVTETELAAPLSGGRPIRPTQVRPCPNKLSVHMHRVSSEDDGLIEVRSPQSIIGRGPVTWEPHIYGMRRADVIMSVQVWAHALFSSSATAQVVELDVQPWIEAEVGDQIYIDLPNAYQLWQWSAGEPGYQGNARVLGEQTNLVTGIRTLTVQLDGIVQLGALSPSAPISSWDNALSTATTWLKVPLRYYEVFASFLRDDATFWLVAYLPSEDVATTQEFEISAVAVDAGDCKLTVADNTGVFTVTTAWFLTLPNVAEGTAAQDVYAHNTTEGVWG</sequence>
<dbReference type="EMBL" id="MT142521">
    <property type="protein sequence ID" value="QJA83960.1"/>
    <property type="molecule type" value="Genomic_DNA"/>
</dbReference>
<reference evidence="2" key="1">
    <citation type="submission" date="2020-03" db="EMBL/GenBank/DDBJ databases">
        <title>The deep terrestrial virosphere.</title>
        <authorList>
            <person name="Holmfeldt K."/>
            <person name="Nilsson E."/>
            <person name="Simone D."/>
            <person name="Lopez-Fernandez M."/>
            <person name="Wu X."/>
            <person name="de Brujin I."/>
            <person name="Lundin D."/>
            <person name="Andersson A."/>
            <person name="Bertilsson S."/>
            <person name="Dopson M."/>
        </authorList>
    </citation>
    <scope>NUCLEOTIDE SEQUENCE</scope>
    <source>
        <strain evidence="2">MM415A00243</strain>
        <strain evidence="1">MM415B00422</strain>
    </source>
</reference>
<evidence type="ECO:0000313" key="2">
    <source>
        <dbReference type="EMBL" id="QJA83960.1"/>
    </source>
</evidence>
<evidence type="ECO:0000313" key="1">
    <source>
        <dbReference type="EMBL" id="QJA65260.1"/>
    </source>
</evidence>
<proteinExistence type="predicted"/>
<accession>A0A6M3KQA8</accession>
<gene>
    <name evidence="2" type="ORF">MM415A00243_0022</name>
    <name evidence="1" type="ORF">MM415B00422_0022</name>
</gene>
<dbReference type="AlphaFoldDB" id="A0A6M3KQA8"/>
<dbReference type="EMBL" id="MT141535">
    <property type="protein sequence ID" value="QJA65260.1"/>
    <property type="molecule type" value="Genomic_DNA"/>
</dbReference>
<organism evidence="2">
    <name type="scientific">viral metagenome</name>
    <dbReference type="NCBI Taxonomy" id="1070528"/>
    <lineage>
        <taxon>unclassified sequences</taxon>
        <taxon>metagenomes</taxon>
        <taxon>organismal metagenomes</taxon>
    </lineage>
</organism>
<protein>
    <submittedName>
        <fullName evidence="2">Uncharacterized protein</fullName>
    </submittedName>
</protein>